<evidence type="ECO:0000313" key="15">
    <source>
        <dbReference type="Proteomes" id="UP000269883"/>
    </source>
</evidence>
<keyword evidence="15" id="KW-1185">Reference proteome</keyword>
<comment type="similarity">
    <text evidence="7 11">Belongs to the phenylacetyl-CoA ligase family.</text>
</comment>
<organism evidence="14 15">
    <name type="scientific">Desulfovibrio ferrophilus</name>
    <dbReference type="NCBI Taxonomy" id="241368"/>
    <lineage>
        <taxon>Bacteria</taxon>
        <taxon>Pseudomonadati</taxon>
        <taxon>Thermodesulfobacteriota</taxon>
        <taxon>Desulfovibrionia</taxon>
        <taxon>Desulfovibrionales</taxon>
        <taxon>Desulfovibrionaceae</taxon>
        <taxon>Desulfovibrio</taxon>
    </lineage>
</organism>
<dbReference type="InterPro" id="IPR011880">
    <property type="entry name" value="PA_CoA_ligase"/>
</dbReference>
<evidence type="ECO:0000259" key="12">
    <source>
        <dbReference type="Pfam" id="PF00501"/>
    </source>
</evidence>
<proteinExistence type="inferred from homology"/>
<dbReference type="OrthoDB" id="5484550at2"/>
<dbReference type="InterPro" id="IPR000873">
    <property type="entry name" value="AMP-dep_synth/lig_dom"/>
</dbReference>
<dbReference type="Proteomes" id="UP000269883">
    <property type="component" value="Chromosome"/>
</dbReference>
<reference evidence="14 15" key="1">
    <citation type="journal article" date="2018" name="Sci. Adv.">
        <title>Multi-heme cytochromes provide a pathway for survival in energy-limited environments.</title>
        <authorList>
            <person name="Deng X."/>
            <person name="Dohmae N."/>
            <person name="Nealson K.H."/>
            <person name="Hashimoto K."/>
            <person name="Okamoto A."/>
        </authorList>
    </citation>
    <scope>NUCLEOTIDE SEQUENCE [LARGE SCALE GENOMIC DNA]</scope>
    <source>
        <strain evidence="14 15">IS5</strain>
    </source>
</reference>
<dbReference type="GO" id="GO:0047475">
    <property type="term" value="F:phenylacetate-CoA ligase activity"/>
    <property type="evidence" value="ECO:0007669"/>
    <property type="project" value="UniProtKB-EC"/>
</dbReference>
<dbReference type="GO" id="GO:0010124">
    <property type="term" value="P:phenylacetate catabolic process"/>
    <property type="evidence" value="ECO:0007669"/>
    <property type="project" value="UniProtKB-UniRule"/>
</dbReference>
<feature type="domain" description="AMP-dependent synthetase/ligase" evidence="12">
    <location>
        <begin position="79"/>
        <end position="284"/>
    </location>
</feature>
<comment type="function">
    <text evidence="11">Catalyzes the activation of phenylacetic acid (PA) to phenylacetyl-CoA (PA-CoA).</text>
</comment>
<keyword evidence="5 11" id="KW-0547">Nucleotide-binding</keyword>
<dbReference type="PANTHER" id="PTHR43439">
    <property type="entry name" value="PHENYLACETATE-COENZYME A LIGASE"/>
    <property type="match status" value="1"/>
</dbReference>
<dbReference type="SUPFAM" id="SSF56801">
    <property type="entry name" value="Acetyl-CoA synthetase-like"/>
    <property type="match status" value="1"/>
</dbReference>
<evidence type="ECO:0000256" key="7">
    <source>
        <dbReference type="ARBA" id="ARBA00061566"/>
    </source>
</evidence>
<dbReference type="KEGG" id="dfl:DFE_3308"/>
<dbReference type="AlphaFoldDB" id="A0A2Z6B3C2"/>
<protein>
    <recommendedName>
        <fullName evidence="9 11">Phenylacetate-coenzyme A ligase</fullName>
        <ecNumber evidence="8 11">6.2.1.30</ecNumber>
    </recommendedName>
    <alternativeName>
        <fullName evidence="10 11">Phenylacetyl-CoA ligase</fullName>
    </alternativeName>
</protein>
<dbReference type="InterPro" id="IPR051414">
    <property type="entry name" value="Adenylate-forming_Reductase"/>
</dbReference>
<dbReference type="Pfam" id="PF14535">
    <property type="entry name" value="AMP-binding_C_2"/>
    <property type="match status" value="1"/>
</dbReference>
<dbReference type="EMBL" id="AP017378">
    <property type="protein sequence ID" value="BBD10034.1"/>
    <property type="molecule type" value="Genomic_DNA"/>
</dbReference>
<dbReference type="Gene3D" id="3.30.300.30">
    <property type="match status" value="1"/>
</dbReference>
<dbReference type="Pfam" id="PF00501">
    <property type="entry name" value="AMP-binding"/>
    <property type="match status" value="1"/>
</dbReference>
<evidence type="ECO:0000256" key="4">
    <source>
        <dbReference type="ARBA" id="ARBA00022598"/>
    </source>
</evidence>
<accession>A0A2Z6B3C2</accession>
<evidence type="ECO:0000256" key="5">
    <source>
        <dbReference type="ARBA" id="ARBA00022741"/>
    </source>
</evidence>
<comment type="subunit">
    <text evidence="1">Monomer.</text>
</comment>
<name>A0A2Z6B3C2_9BACT</name>
<dbReference type="EC" id="6.2.1.30" evidence="8 11"/>
<dbReference type="UniPathway" id="UPA00930"/>
<evidence type="ECO:0000256" key="8">
    <source>
        <dbReference type="ARBA" id="ARBA00066629"/>
    </source>
</evidence>
<dbReference type="InterPro" id="IPR045851">
    <property type="entry name" value="AMP-bd_C_sf"/>
</dbReference>
<keyword evidence="3" id="KW-0597">Phosphoprotein</keyword>
<evidence type="ECO:0000256" key="1">
    <source>
        <dbReference type="ARBA" id="ARBA00011245"/>
    </source>
</evidence>
<dbReference type="FunFam" id="3.40.50.12780:FF:000016">
    <property type="entry name" value="Phenylacetate-coenzyme A ligase"/>
    <property type="match status" value="1"/>
</dbReference>
<comment type="catalytic activity">
    <reaction evidence="11">
        <text>2-phenylacetate + ATP + CoA = phenylacetyl-CoA + AMP + diphosphate</text>
        <dbReference type="Rhea" id="RHEA:20956"/>
        <dbReference type="ChEBI" id="CHEBI:18401"/>
        <dbReference type="ChEBI" id="CHEBI:30616"/>
        <dbReference type="ChEBI" id="CHEBI:33019"/>
        <dbReference type="ChEBI" id="CHEBI:57287"/>
        <dbReference type="ChEBI" id="CHEBI:57390"/>
        <dbReference type="ChEBI" id="CHEBI:456215"/>
        <dbReference type="EC" id="6.2.1.30"/>
    </reaction>
</comment>
<dbReference type="Gene3D" id="3.40.50.12780">
    <property type="entry name" value="N-terminal domain of ligase-like"/>
    <property type="match status" value="1"/>
</dbReference>
<dbReference type="InterPro" id="IPR028154">
    <property type="entry name" value="AMP-dep_Lig_C"/>
</dbReference>
<evidence type="ECO:0000256" key="9">
    <source>
        <dbReference type="ARBA" id="ARBA00068695"/>
    </source>
</evidence>
<evidence type="ECO:0000256" key="3">
    <source>
        <dbReference type="ARBA" id="ARBA00022553"/>
    </source>
</evidence>
<dbReference type="InterPro" id="IPR042099">
    <property type="entry name" value="ANL_N_sf"/>
</dbReference>
<evidence type="ECO:0000256" key="2">
    <source>
        <dbReference type="ARBA" id="ARBA00022450"/>
    </source>
</evidence>
<dbReference type="RefSeq" id="WP_126381066.1">
    <property type="nucleotide sequence ID" value="NZ_AP017378.1"/>
</dbReference>
<evidence type="ECO:0000256" key="11">
    <source>
        <dbReference type="PIRNR" id="PIRNR006444"/>
    </source>
</evidence>
<keyword evidence="2" id="KW-0596">Phosphopantetheine</keyword>
<evidence type="ECO:0000259" key="13">
    <source>
        <dbReference type="Pfam" id="PF14535"/>
    </source>
</evidence>
<keyword evidence="4 11" id="KW-0436">Ligase</keyword>
<gene>
    <name evidence="14" type="ORF">DFE_3308</name>
</gene>
<dbReference type="PANTHER" id="PTHR43439:SF2">
    <property type="entry name" value="ENZYME, PUTATIVE (JCVI)-RELATED"/>
    <property type="match status" value="1"/>
</dbReference>
<evidence type="ECO:0000256" key="10">
    <source>
        <dbReference type="ARBA" id="ARBA00075111"/>
    </source>
</evidence>
<sequence length="433" mass="48601">MYFDKKNECMSRDELTQLQLERLQSTLYRLSRNVPFYRKKFEDMDLDVDDVRTLDDVRQLPYTSKSDLRDNYPYDMFAVPMREVVRLHASSGTTGKAVVVGYTKNDVKRWAQLAARVLTAGGVTKDDVVQIAFGYGLFTGGFGFHYGAELLGASVVPSSSGNTDRQIQIIQDYKTTALLCTPGYALYLAEAMRKQDINTNALTLKRGLFGGEAWSEAMRGRIQDGLKLTATDNYGLSEIMGPGVAGECLERGGLHINEDHFLAEIIDPETLEPVPEGEVGELVLTTLTKEAFPMLRFRTGDLTRLIPGQCPCGRTHMRIDRIQGRTDDMFILKGINVYPKQVENVLAQIEGVDPCYQVILERDGVLDKGTVMVEAATDEFFDEIKKHQQMCATIRKRLESVLGVGFDVRIVERSSLFDTDACKTQRVVDKRTL</sequence>
<evidence type="ECO:0000256" key="6">
    <source>
        <dbReference type="ARBA" id="ARBA00060591"/>
    </source>
</evidence>
<dbReference type="CDD" id="cd05913">
    <property type="entry name" value="PaaK"/>
    <property type="match status" value="1"/>
</dbReference>
<evidence type="ECO:0000313" key="14">
    <source>
        <dbReference type="EMBL" id="BBD10034.1"/>
    </source>
</evidence>
<feature type="domain" description="AMP-dependent ligase C-terminal" evidence="13">
    <location>
        <begin position="334"/>
        <end position="431"/>
    </location>
</feature>
<dbReference type="PIRSF" id="PIRSF006444">
    <property type="entry name" value="PaaK"/>
    <property type="match status" value="1"/>
</dbReference>
<comment type="pathway">
    <text evidence="6 11">Aromatic compound metabolism; phenylacetate degradation.</text>
</comment>
<dbReference type="GO" id="GO:0000166">
    <property type="term" value="F:nucleotide binding"/>
    <property type="evidence" value="ECO:0007669"/>
    <property type="project" value="UniProtKB-KW"/>
</dbReference>